<comment type="caution">
    <text evidence="2">The sequence shown here is derived from an EMBL/GenBank/DDBJ whole genome shotgun (WGS) entry which is preliminary data.</text>
</comment>
<keyword evidence="1" id="KW-0732">Signal</keyword>
<name>A0AAJ5BIL3_9GAMM</name>
<gene>
    <name evidence="2" type="ORF">SAMN02745723_11727</name>
</gene>
<dbReference type="InterPro" id="IPR036937">
    <property type="entry name" value="Adhesion_dom_fimbrial_sf"/>
</dbReference>
<evidence type="ECO:0000313" key="2">
    <source>
        <dbReference type="EMBL" id="SFD41799.1"/>
    </source>
</evidence>
<feature type="signal peptide" evidence="1">
    <location>
        <begin position="1"/>
        <end position="22"/>
    </location>
</feature>
<protein>
    <submittedName>
        <fullName evidence="2">Pilin (Type 1 fimbria component protein)</fullName>
    </submittedName>
</protein>
<dbReference type="SUPFAM" id="SSF49401">
    <property type="entry name" value="Bacterial adhesins"/>
    <property type="match status" value="1"/>
</dbReference>
<dbReference type="Gene3D" id="2.60.40.1090">
    <property type="entry name" value="Fimbrial-type adhesion domain"/>
    <property type="match status" value="1"/>
</dbReference>
<dbReference type="EMBL" id="FOLW01000017">
    <property type="protein sequence ID" value="SFD41799.1"/>
    <property type="molecule type" value="Genomic_DNA"/>
</dbReference>
<dbReference type="InterPro" id="IPR008966">
    <property type="entry name" value="Adhesion_dom_sf"/>
</dbReference>
<reference evidence="2 3" key="1">
    <citation type="submission" date="2016-10" db="EMBL/GenBank/DDBJ databases">
        <authorList>
            <person name="Varghese N."/>
            <person name="Submissions S."/>
        </authorList>
    </citation>
    <scope>NUCLEOTIDE SEQUENCE [LARGE SCALE GENOMIC DNA]</scope>
    <source>
        <strain evidence="2 3">DSM 5563</strain>
    </source>
</reference>
<feature type="chain" id="PRO_5042589857" evidence="1">
    <location>
        <begin position="23"/>
        <end position="180"/>
    </location>
</feature>
<proteinExistence type="predicted"/>
<evidence type="ECO:0000256" key="1">
    <source>
        <dbReference type="SAM" id="SignalP"/>
    </source>
</evidence>
<evidence type="ECO:0000313" key="3">
    <source>
        <dbReference type="Proteomes" id="UP000226420"/>
    </source>
</evidence>
<organism evidence="2 3">
    <name type="scientific">Pragia fontium DSM 5563 = ATCC 49100</name>
    <dbReference type="NCBI Taxonomy" id="1122977"/>
    <lineage>
        <taxon>Bacteria</taxon>
        <taxon>Pseudomonadati</taxon>
        <taxon>Pseudomonadota</taxon>
        <taxon>Gammaproteobacteria</taxon>
        <taxon>Enterobacterales</taxon>
        <taxon>Budviciaceae</taxon>
        <taxon>Pragia</taxon>
    </lineage>
</organism>
<dbReference type="AlphaFoldDB" id="A0AAJ5BIL3"/>
<dbReference type="GO" id="GO:0009289">
    <property type="term" value="C:pilus"/>
    <property type="evidence" value="ECO:0007669"/>
    <property type="project" value="InterPro"/>
</dbReference>
<dbReference type="RefSeq" id="WP_074824863.1">
    <property type="nucleotide sequence ID" value="NZ_FOLW01000017.1"/>
</dbReference>
<dbReference type="GO" id="GO:0007155">
    <property type="term" value="P:cell adhesion"/>
    <property type="evidence" value="ECO:0007669"/>
    <property type="project" value="InterPro"/>
</dbReference>
<accession>A0AAJ5BIL3</accession>
<sequence length="180" mass="18757">MFLHEKIIFLLFCGLFSPLGLSATNSVNVTFEASFYSRTCKVSVSEPEINYGYVQANNIVKNDAGVTNMLNRDIILTLSECTGTGNLGNSSTVVVSGNSTTINGKKLFKDSGSSSGVGIKLISDGLAKTAGDSVWTLTSSSTENDQHTVTAALSCGGCQNTTGIGAGDFKASITFTVVTN</sequence>
<dbReference type="Proteomes" id="UP000226420">
    <property type="component" value="Unassembled WGS sequence"/>
</dbReference>